<dbReference type="PROSITE" id="PS50297">
    <property type="entry name" value="ANK_REP_REGION"/>
    <property type="match status" value="1"/>
</dbReference>
<dbReference type="EMBL" id="QBIY01012395">
    <property type="protein sequence ID" value="RXN25289.1"/>
    <property type="molecule type" value="Genomic_DNA"/>
</dbReference>
<keyword evidence="3 4" id="KW-0040">ANK repeat</keyword>
<accession>A0A498MTW4</accession>
<keyword evidence="2" id="KW-0677">Repeat</keyword>
<sequence length="413" mass="45387">MTESPDYLLDGSPLISAAQLGKLRLARLLVEGGAQVNERNQRGETPLLAACRALRGDQSGSSMLRLIQFLLSNQADPNIQDKTGRTALMYACMERAGPDVASALVAAGADPSMEDYAGASALVYAINAHDQDTLTVLLDACRARGRDIIIIATDLSCDGSSVTRRYLNVPPSPDTSPVSCMSPSDIELKTNSPNSESENIFNFRGGGQASPVLSRSETRYRQRLRSEPWLAIQNLAHLSQTYEKNTEEDGCSLNTCELEKTDFKFKPESRNPSERLQSRRNTLPDLLQPPALKLTLSGSDTHLHQDPSALRFPSIYRSSSLFLAPPDGLHDLRTVNRKKAKEQSRAHSGFLPPLPSVSVRRDPIPASPPLRREAHGSSRPHSIQLEQMRPTGSSETLYLCQMPSNKTETIKYH</sequence>
<dbReference type="Proteomes" id="UP000290572">
    <property type="component" value="Unassembled WGS sequence"/>
</dbReference>
<feature type="repeat" description="ANK" evidence="4">
    <location>
        <begin position="83"/>
        <end position="116"/>
    </location>
</feature>
<evidence type="ECO:0000256" key="2">
    <source>
        <dbReference type="ARBA" id="ARBA00022737"/>
    </source>
</evidence>
<dbReference type="SUPFAM" id="SSF48403">
    <property type="entry name" value="Ankyrin repeat"/>
    <property type="match status" value="1"/>
</dbReference>
<dbReference type="Gene3D" id="1.25.40.20">
    <property type="entry name" value="Ankyrin repeat-containing domain"/>
    <property type="match status" value="1"/>
</dbReference>
<comment type="similarity">
    <text evidence="1">Belongs to the ANKRD34 family.</text>
</comment>
<dbReference type="Pfam" id="PF12796">
    <property type="entry name" value="Ank_2"/>
    <property type="match status" value="1"/>
</dbReference>
<comment type="caution">
    <text evidence="6">The sequence shown here is derived from an EMBL/GenBank/DDBJ whole genome shotgun (WGS) entry which is preliminary data.</text>
</comment>
<evidence type="ECO:0000256" key="5">
    <source>
        <dbReference type="SAM" id="MobiDB-lite"/>
    </source>
</evidence>
<feature type="compositionally biased region" description="Basic and acidic residues" evidence="5">
    <location>
        <begin position="265"/>
        <end position="277"/>
    </location>
</feature>
<dbReference type="Pfam" id="PF00023">
    <property type="entry name" value="Ank"/>
    <property type="match status" value="1"/>
</dbReference>
<name>A0A498MTW4_LABRO</name>
<dbReference type="InterPro" id="IPR042637">
    <property type="entry name" value="AN34A/B/C"/>
</dbReference>
<evidence type="ECO:0000256" key="4">
    <source>
        <dbReference type="PROSITE-ProRule" id="PRU00023"/>
    </source>
</evidence>
<feature type="region of interest" description="Disordered" evidence="5">
    <location>
        <begin position="265"/>
        <end position="290"/>
    </location>
</feature>
<evidence type="ECO:0000256" key="1">
    <source>
        <dbReference type="ARBA" id="ARBA00010029"/>
    </source>
</evidence>
<gene>
    <name evidence="6" type="ORF">ROHU_021562</name>
</gene>
<feature type="region of interest" description="Disordered" evidence="5">
    <location>
        <begin position="337"/>
        <end position="395"/>
    </location>
</feature>
<dbReference type="InterPro" id="IPR002110">
    <property type="entry name" value="Ankyrin_rpt"/>
</dbReference>
<dbReference type="SMART" id="SM00248">
    <property type="entry name" value="ANK"/>
    <property type="match status" value="3"/>
</dbReference>
<feature type="repeat" description="ANK" evidence="4">
    <location>
        <begin position="42"/>
        <end position="82"/>
    </location>
</feature>
<feature type="repeat" description="ANK" evidence="4">
    <location>
        <begin position="9"/>
        <end position="41"/>
    </location>
</feature>
<evidence type="ECO:0000313" key="7">
    <source>
        <dbReference type="Proteomes" id="UP000290572"/>
    </source>
</evidence>
<feature type="compositionally biased region" description="Polar residues" evidence="5">
    <location>
        <begin position="379"/>
        <end position="395"/>
    </location>
</feature>
<reference evidence="6 7" key="1">
    <citation type="submission" date="2018-03" db="EMBL/GenBank/DDBJ databases">
        <title>Draft genome sequence of Rohu Carp (Labeo rohita).</title>
        <authorList>
            <person name="Das P."/>
            <person name="Kushwaha B."/>
            <person name="Joshi C.G."/>
            <person name="Kumar D."/>
            <person name="Nagpure N.S."/>
            <person name="Sahoo L."/>
            <person name="Das S.P."/>
            <person name="Bit A."/>
            <person name="Patnaik S."/>
            <person name="Meher P.K."/>
            <person name="Jayasankar P."/>
            <person name="Koringa P.G."/>
            <person name="Patel N.V."/>
            <person name="Hinsu A.T."/>
            <person name="Kumar R."/>
            <person name="Pandey M."/>
            <person name="Agarwal S."/>
            <person name="Srivastava S."/>
            <person name="Singh M."/>
            <person name="Iquebal M.A."/>
            <person name="Jaiswal S."/>
            <person name="Angadi U.B."/>
            <person name="Kumar N."/>
            <person name="Raza M."/>
            <person name="Shah T.M."/>
            <person name="Rai A."/>
            <person name="Jena J.K."/>
        </authorList>
    </citation>
    <scope>NUCLEOTIDE SEQUENCE [LARGE SCALE GENOMIC DNA]</scope>
    <source>
        <strain evidence="6">DASCIFA01</strain>
        <tissue evidence="6">Testis</tissue>
    </source>
</reference>
<protein>
    <submittedName>
        <fullName evidence="6">Ankyrin repeat domain-containing 34B-like protein</fullName>
    </submittedName>
</protein>
<dbReference type="AlphaFoldDB" id="A0A498MTW4"/>
<dbReference type="PANTHER" id="PTHR24156:SF7">
    <property type="entry name" value="ANKYRIN REPEAT DOMAIN-CONTAINING PROTEIN 34B-LIKE"/>
    <property type="match status" value="1"/>
</dbReference>
<organism evidence="6 7">
    <name type="scientific">Labeo rohita</name>
    <name type="common">Indian major carp</name>
    <name type="synonym">Cyprinus rohita</name>
    <dbReference type="NCBI Taxonomy" id="84645"/>
    <lineage>
        <taxon>Eukaryota</taxon>
        <taxon>Metazoa</taxon>
        <taxon>Chordata</taxon>
        <taxon>Craniata</taxon>
        <taxon>Vertebrata</taxon>
        <taxon>Euteleostomi</taxon>
        <taxon>Actinopterygii</taxon>
        <taxon>Neopterygii</taxon>
        <taxon>Teleostei</taxon>
        <taxon>Ostariophysi</taxon>
        <taxon>Cypriniformes</taxon>
        <taxon>Cyprinidae</taxon>
        <taxon>Labeoninae</taxon>
        <taxon>Labeonini</taxon>
        <taxon>Labeo</taxon>
    </lineage>
</organism>
<dbReference type="PANTHER" id="PTHR24156">
    <property type="entry name" value="ANK_REP_REGION DOMAIN-CONTAINING PROTEIN"/>
    <property type="match status" value="1"/>
</dbReference>
<proteinExistence type="inferred from homology"/>
<evidence type="ECO:0000313" key="6">
    <source>
        <dbReference type="EMBL" id="RXN25289.1"/>
    </source>
</evidence>
<dbReference type="PROSITE" id="PS50088">
    <property type="entry name" value="ANK_REPEAT"/>
    <property type="match status" value="3"/>
</dbReference>
<keyword evidence="7" id="KW-1185">Reference proteome</keyword>
<dbReference type="STRING" id="84645.A0A498MTW4"/>
<evidence type="ECO:0000256" key="3">
    <source>
        <dbReference type="ARBA" id="ARBA00023043"/>
    </source>
</evidence>
<dbReference type="InterPro" id="IPR036770">
    <property type="entry name" value="Ankyrin_rpt-contain_sf"/>
</dbReference>